<gene>
    <name evidence="3" type="ORF">FRY98_24195</name>
</gene>
<dbReference type="PANTHER" id="PTHR45947:SF3">
    <property type="entry name" value="SULFOQUINOVOSYL TRANSFERASE SQD2"/>
    <property type="match status" value="1"/>
</dbReference>
<dbReference type="InterPro" id="IPR028098">
    <property type="entry name" value="Glyco_trans_4-like_N"/>
</dbReference>
<dbReference type="Gene3D" id="3.40.50.2000">
    <property type="entry name" value="Glycogen Phosphorylase B"/>
    <property type="match status" value="2"/>
</dbReference>
<evidence type="ECO:0000313" key="3">
    <source>
        <dbReference type="EMBL" id="TYA10877.1"/>
    </source>
</evidence>
<sequence length="383" mass="42664">MANRKVAIVTPGSFVIPSGRSSSVERVVEKVSPLASGLLDVRIYGVAGSGLPAKGEVAGVPCWRLPGGSRYIPSILRHLRLWRPDAVEVHNRPALAYRLKAKLPSSRVLLTLHSTNFISAPRLRPDRALRYLEALDGLIVNSEYLKLEIRRRFPSLVKEIYVNRLGVSLDDFAPRWTPAGEALREARLKDLGWEGAKIVLFVGRLIPSKGGHHLLTAWEKIVKAEPQAMLLMVGSAFYGNDRETGYTRRLKAEAATYGGSVRFLPFVPYPQVADWYNLADVLVVPSGEEEAFGLVNVEAMASAVPVVAARVGGIPEVVADGKAGFLYSPEAWREQLSERVLQLLGDRDLRRRMGCCGRELARQHFRWDHTASRWVRLIREGRY</sequence>
<dbReference type="AlphaFoldDB" id="A0A5D0CQ58"/>
<dbReference type="InterPro" id="IPR050194">
    <property type="entry name" value="Glycosyltransferase_grp1"/>
</dbReference>
<name>A0A5D0CQ58_9BACL</name>
<dbReference type="OrthoDB" id="139410at2"/>
<feature type="domain" description="Glycosyl transferase family 1" evidence="1">
    <location>
        <begin position="190"/>
        <end position="355"/>
    </location>
</feature>
<dbReference type="SUPFAM" id="SSF53756">
    <property type="entry name" value="UDP-Glycosyltransferase/glycogen phosphorylase"/>
    <property type="match status" value="1"/>
</dbReference>
<proteinExistence type="predicted"/>
<reference evidence="3 4" key="1">
    <citation type="submission" date="2019-08" db="EMBL/GenBank/DDBJ databases">
        <title>Genome sequencing of Paenibacillus faecis DSM 23593(T).</title>
        <authorList>
            <person name="Kook J.-K."/>
            <person name="Park S.-N."/>
            <person name="Lim Y.K."/>
        </authorList>
    </citation>
    <scope>NUCLEOTIDE SEQUENCE [LARGE SCALE GENOMIC DNA]</scope>
    <source>
        <strain evidence="3 4">DSM 23593</strain>
    </source>
</reference>
<evidence type="ECO:0000259" key="2">
    <source>
        <dbReference type="Pfam" id="PF13439"/>
    </source>
</evidence>
<keyword evidence="3" id="KW-0808">Transferase</keyword>
<dbReference type="EMBL" id="VSDO01000005">
    <property type="protein sequence ID" value="TYA10877.1"/>
    <property type="molecule type" value="Genomic_DNA"/>
</dbReference>
<dbReference type="GO" id="GO:0016757">
    <property type="term" value="F:glycosyltransferase activity"/>
    <property type="evidence" value="ECO:0007669"/>
    <property type="project" value="InterPro"/>
</dbReference>
<accession>A0A5D0CQ58</accession>
<dbReference type="CDD" id="cd03801">
    <property type="entry name" value="GT4_PimA-like"/>
    <property type="match status" value="1"/>
</dbReference>
<protein>
    <submittedName>
        <fullName evidence="3">Glycosyltransferase family 4 protein</fullName>
    </submittedName>
</protein>
<dbReference type="PANTHER" id="PTHR45947">
    <property type="entry name" value="SULFOQUINOVOSYL TRANSFERASE SQD2"/>
    <property type="match status" value="1"/>
</dbReference>
<comment type="caution">
    <text evidence="3">The sequence shown here is derived from an EMBL/GenBank/DDBJ whole genome shotgun (WGS) entry which is preliminary data.</text>
</comment>
<dbReference type="Pfam" id="PF13439">
    <property type="entry name" value="Glyco_transf_4"/>
    <property type="match status" value="1"/>
</dbReference>
<organism evidence="3 4">
    <name type="scientific">Paenibacillus faecis</name>
    <dbReference type="NCBI Taxonomy" id="862114"/>
    <lineage>
        <taxon>Bacteria</taxon>
        <taxon>Bacillati</taxon>
        <taxon>Bacillota</taxon>
        <taxon>Bacilli</taxon>
        <taxon>Bacillales</taxon>
        <taxon>Paenibacillaceae</taxon>
        <taxon>Paenibacillus</taxon>
    </lineage>
</organism>
<feature type="domain" description="Glycosyltransferase subfamily 4-like N-terminal" evidence="2">
    <location>
        <begin position="40"/>
        <end position="169"/>
    </location>
</feature>
<evidence type="ECO:0000313" key="4">
    <source>
        <dbReference type="Proteomes" id="UP000325218"/>
    </source>
</evidence>
<dbReference type="RefSeq" id="WP_148456963.1">
    <property type="nucleotide sequence ID" value="NZ_VSDO01000005.1"/>
</dbReference>
<evidence type="ECO:0000259" key="1">
    <source>
        <dbReference type="Pfam" id="PF00534"/>
    </source>
</evidence>
<dbReference type="Proteomes" id="UP000325218">
    <property type="component" value="Unassembled WGS sequence"/>
</dbReference>
<dbReference type="Pfam" id="PF00534">
    <property type="entry name" value="Glycos_transf_1"/>
    <property type="match status" value="1"/>
</dbReference>
<dbReference type="InterPro" id="IPR001296">
    <property type="entry name" value="Glyco_trans_1"/>
</dbReference>
<keyword evidence="4" id="KW-1185">Reference proteome</keyword>